<evidence type="ECO:0008006" key="3">
    <source>
        <dbReference type="Google" id="ProtNLM"/>
    </source>
</evidence>
<gene>
    <name evidence="1" type="ORF">AAH991_38825</name>
</gene>
<evidence type="ECO:0000313" key="1">
    <source>
        <dbReference type="EMBL" id="MEN3541121.1"/>
    </source>
</evidence>
<sequence length="95" mass="10120">MSGWPEAVHRSPARLIALTFALSVPFWLAGALIGRLSETLPVSALMACCPCWRRWRSCGVMSRAEPCTGCCGASWTGVPSPIPAGTASRSPCRWG</sequence>
<dbReference type="RefSeq" id="WP_346230952.1">
    <property type="nucleotide sequence ID" value="NZ_JBDJAW010000075.1"/>
</dbReference>
<organism evidence="1 2">
    <name type="scientific">Microbispora maris</name>
    <dbReference type="NCBI Taxonomy" id="3144104"/>
    <lineage>
        <taxon>Bacteria</taxon>
        <taxon>Bacillati</taxon>
        <taxon>Actinomycetota</taxon>
        <taxon>Actinomycetes</taxon>
        <taxon>Streptosporangiales</taxon>
        <taxon>Streptosporangiaceae</taxon>
        <taxon>Microbispora</taxon>
    </lineage>
</organism>
<keyword evidence="2" id="KW-1185">Reference proteome</keyword>
<evidence type="ECO:0000313" key="2">
    <source>
        <dbReference type="Proteomes" id="UP001447516"/>
    </source>
</evidence>
<protein>
    <recommendedName>
        <fullName evidence="3">MFS transporter</fullName>
    </recommendedName>
</protein>
<accession>A0ABV0B3I1</accession>
<dbReference type="Proteomes" id="UP001447516">
    <property type="component" value="Unassembled WGS sequence"/>
</dbReference>
<comment type="caution">
    <text evidence="1">The sequence shown here is derived from an EMBL/GenBank/DDBJ whole genome shotgun (WGS) entry which is preliminary data.</text>
</comment>
<name>A0ABV0B3I1_9ACTN</name>
<proteinExistence type="predicted"/>
<reference evidence="1 2" key="1">
    <citation type="submission" date="2024-05" db="EMBL/GenBank/DDBJ databases">
        <title>Microbispora sp.ZYX-F-249.</title>
        <authorList>
            <person name="Xie H."/>
        </authorList>
    </citation>
    <scope>NUCLEOTIDE SEQUENCE [LARGE SCALE GENOMIC DNA]</scope>
    <source>
        <strain evidence="1 2">ZYX-F-249</strain>
    </source>
</reference>
<dbReference type="EMBL" id="JBDJAW010000075">
    <property type="protein sequence ID" value="MEN3541121.1"/>
    <property type="molecule type" value="Genomic_DNA"/>
</dbReference>